<evidence type="ECO:0000313" key="2">
    <source>
        <dbReference type="EMBL" id="QBR84711.1"/>
    </source>
</evidence>
<evidence type="ECO:0000313" key="3">
    <source>
        <dbReference type="Proteomes" id="UP000295517"/>
    </source>
</evidence>
<dbReference type="RefSeq" id="WP_135060897.1">
    <property type="nucleotide sequence ID" value="NZ_CP038254.1"/>
</dbReference>
<dbReference type="InterPro" id="IPR055245">
    <property type="entry name" value="HTH_proteobacteria"/>
</dbReference>
<protein>
    <recommendedName>
        <fullName evidence="1">Winged helix-turn-helix domain-containing protein</fullName>
    </recommendedName>
</protein>
<gene>
    <name evidence="2" type="ORF">E3983_10250</name>
</gene>
<dbReference type="EMBL" id="CP038254">
    <property type="protein sequence ID" value="QBR84711.1"/>
    <property type="molecule type" value="Genomic_DNA"/>
</dbReference>
<dbReference type="Pfam" id="PF14090">
    <property type="entry name" value="HTH_39"/>
    <property type="match status" value="1"/>
</dbReference>
<feature type="domain" description="Winged helix-turn-helix" evidence="1">
    <location>
        <begin position="13"/>
        <end position="77"/>
    </location>
</feature>
<organism evidence="2 3">
    <name type="scientific">Legionella israelensis</name>
    <dbReference type="NCBI Taxonomy" id="454"/>
    <lineage>
        <taxon>Bacteria</taxon>
        <taxon>Pseudomonadati</taxon>
        <taxon>Pseudomonadota</taxon>
        <taxon>Gammaproteobacteria</taxon>
        <taxon>Legionellales</taxon>
        <taxon>Legionellaceae</taxon>
        <taxon>Legionella</taxon>
    </lineage>
</organism>
<reference evidence="2 3" key="1">
    <citation type="submission" date="2019-03" db="EMBL/GenBank/DDBJ databases">
        <title>Diverse conjugative elements silence natural transformation in Legionella species.</title>
        <authorList>
            <person name="Durieux I."/>
            <person name="Ginevra C."/>
            <person name="Attaiech L."/>
            <person name="Picq K."/>
            <person name="Juan P.A."/>
            <person name="Jarraud S."/>
            <person name="Charpentier X."/>
        </authorList>
    </citation>
    <scope>NUCLEOTIDE SEQUENCE [LARGE SCALE GENOMIC DNA]</scope>
    <source>
        <strain evidence="2 3">HL-0427-4011</strain>
    </source>
</reference>
<dbReference type="Proteomes" id="UP000295517">
    <property type="component" value="Chromosome"/>
</dbReference>
<accession>A0AAX1EHT8</accession>
<name>A0AAX1EHT8_9GAMM</name>
<dbReference type="AlphaFoldDB" id="A0AAX1EHT8"/>
<sequence>MEINNSCSNSLSTQRKKILKHFEKCPQLSTMQARNDLGILHPGGRIMELRKKGYEIVTHWISEPDSNGDIHRIGLYVYQGKGE</sequence>
<evidence type="ECO:0000259" key="1">
    <source>
        <dbReference type="Pfam" id="PF14090"/>
    </source>
</evidence>
<proteinExistence type="predicted"/>